<dbReference type="RefSeq" id="WP_108531537.1">
    <property type="nucleotide sequence ID" value="NZ_PYHP01000030.1"/>
</dbReference>
<reference evidence="2 3" key="1">
    <citation type="submission" date="2018-03" db="EMBL/GenBank/DDBJ databases">
        <title>Genome sequence of Paenibacillus elgii strain AC13 an antimicrobial compound producing bacteria.</title>
        <authorList>
            <person name="Kurokawa A.S."/>
            <person name="Araujo J.F."/>
            <person name="Costa R.A."/>
            <person name="Ortega D.B."/>
            <person name="Pires A.S."/>
            <person name="Pappas G.J.Jr."/>
            <person name="Franco O.L."/>
            <person name="Barreto C."/>
            <person name="Magalhaes B.S."/>
            <person name="Kruger R.H."/>
        </authorList>
    </citation>
    <scope>NUCLEOTIDE SEQUENCE [LARGE SCALE GENOMIC DNA]</scope>
    <source>
        <strain evidence="2 3">AC13</strain>
    </source>
</reference>
<dbReference type="EMBL" id="PYHP01000030">
    <property type="protein sequence ID" value="PUA39095.1"/>
    <property type="molecule type" value="Genomic_DNA"/>
</dbReference>
<keyword evidence="1" id="KW-0472">Membrane</keyword>
<accession>A0A2T6G4L8</accession>
<evidence type="ECO:0000313" key="2">
    <source>
        <dbReference type="EMBL" id="PUA39095.1"/>
    </source>
</evidence>
<evidence type="ECO:0000256" key="1">
    <source>
        <dbReference type="SAM" id="Phobius"/>
    </source>
</evidence>
<gene>
    <name evidence="2" type="ORF">C8Z91_11540</name>
</gene>
<protein>
    <submittedName>
        <fullName evidence="2">Uncharacterized protein</fullName>
    </submittedName>
</protein>
<keyword evidence="1" id="KW-1133">Transmembrane helix</keyword>
<name>A0A2T6G4L8_9BACL</name>
<sequence length="171" mass="19074">MRVQQVLKWTAVGVIAAALVAVWFLYIKYEDIEKQKDISSEGISQILIRVRDVDLVLKESGDGKIHAALTGEKARSDSWTLEAGTEGASLQIESAFIQKAYLNYKDHPRRELIVSLPKKSYNSIRLIESSHWRNASFSIPESDGTPKTWSAAGLKGRKELESPFGIIVLSD</sequence>
<evidence type="ECO:0000313" key="3">
    <source>
        <dbReference type="Proteomes" id="UP000244184"/>
    </source>
</evidence>
<organism evidence="2 3">
    <name type="scientific">Paenibacillus elgii</name>
    <dbReference type="NCBI Taxonomy" id="189691"/>
    <lineage>
        <taxon>Bacteria</taxon>
        <taxon>Bacillati</taxon>
        <taxon>Bacillota</taxon>
        <taxon>Bacilli</taxon>
        <taxon>Bacillales</taxon>
        <taxon>Paenibacillaceae</taxon>
        <taxon>Paenibacillus</taxon>
    </lineage>
</organism>
<dbReference type="Proteomes" id="UP000244184">
    <property type="component" value="Unassembled WGS sequence"/>
</dbReference>
<dbReference type="AlphaFoldDB" id="A0A2T6G4L8"/>
<keyword evidence="1" id="KW-0812">Transmembrane</keyword>
<feature type="transmembrane region" description="Helical" evidence="1">
    <location>
        <begin position="6"/>
        <end position="26"/>
    </location>
</feature>
<comment type="caution">
    <text evidence="2">The sequence shown here is derived from an EMBL/GenBank/DDBJ whole genome shotgun (WGS) entry which is preliminary data.</text>
</comment>
<proteinExistence type="predicted"/>